<proteinExistence type="predicted"/>
<keyword evidence="3" id="KW-0862">Zinc</keyword>
<name>A0A9W8Z2K1_9PEZI</name>
<dbReference type="GO" id="GO:0008270">
    <property type="term" value="F:zinc ion binding"/>
    <property type="evidence" value="ECO:0007669"/>
    <property type="project" value="UniProtKB-KW"/>
</dbReference>
<evidence type="ECO:0000313" key="7">
    <source>
        <dbReference type="Proteomes" id="UP001140453"/>
    </source>
</evidence>
<evidence type="ECO:0000256" key="2">
    <source>
        <dbReference type="ARBA" id="ARBA00022771"/>
    </source>
</evidence>
<evidence type="ECO:0000256" key="1">
    <source>
        <dbReference type="ARBA" id="ARBA00022723"/>
    </source>
</evidence>
<reference evidence="6" key="1">
    <citation type="submission" date="2022-10" db="EMBL/GenBank/DDBJ databases">
        <title>Tapping the CABI collections for fungal endophytes: first genome assemblies for Collariella, Neodidymelliopsis, Ascochyta clinopodiicola, Didymella pomorum, Didymosphaeria variabile, Neocosmospora piperis and Neocucurbitaria cava.</title>
        <authorList>
            <person name="Hill R."/>
        </authorList>
    </citation>
    <scope>NUCLEOTIDE SEQUENCE</scope>
    <source>
        <strain evidence="6">IMI 355082</strain>
    </source>
</reference>
<comment type="caution">
    <text evidence="6">The sequence shown here is derived from an EMBL/GenBank/DDBJ whole genome shotgun (WGS) entry which is preliminary data.</text>
</comment>
<evidence type="ECO:0000256" key="4">
    <source>
        <dbReference type="PROSITE-ProRule" id="PRU00134"/>
    </source>
</evidence>
<sequence>MSKPLPDFSNIELFPSFAIIPELAHDAPVVEAAAPKWHLLAQVKDNMTINKPTLVLNDRDDSPFALVFEGLDRDALDLKGLGFRKGCTAVIPNAIRVKPAKEGQRGFVRIEKGQDQSVKAVPGPLARVLEVAGKVKGDMCETCSGQGEGTLKSCTGCGRVGYCSKECQVKGWSEGGHKTDCKILKALNEIFN</sequence>
<evidence type="ECO:0000256" key="3">
    <source>
        <dbReference type="ARBA" id="ARBA00022833"/>
    </source>
</evidence>
<feature type="domain" description="MYND-type" evidence="5">
    <location>
        <begin position="140"/>
        <end position="181"/>
    </location>
</feature>
<dbReference type="Pfam" id="PF01753">
    <property type="entry name" value="zf-MYND"/>
    <property type="match status" value="1"/>
</dbReference>
<evidence type="ECO:0000259" key="5">
    <source>
        <dbReference type="PROSITE" id="PS50865"/>
    </source>
</evidence>
<protein>
    <recommendedName>
        <fullName evidence="5">MYND-type domain-containing protein</fullName>
    </recommendedName>
</protein>
<dbReference type="OrthoDB" id="5945798at2759"/>
<keyword evidence="7" id="KW-1185">Reference proteome</keyword>
<evidence type="ECO:0000313" key="6">
    <source>
        <dbReference type="EMBL" id="KAJ4396533.1"/>
    </source>
</evidence>
<accession>A0A9W8Z2K1</accession>
<keyword evidence="1" id="KW-0479">Metal-binding</keyword>
<dbReference type="InterPro" id="IPR002893">
    <property type="entry name" value="Znf_MYND"/>
</dbReference>
<keyword evidence="2 4" id="KW-0863">Zinc-finger</keyword>
<dbReference type="EMBL" id="JAPEVB010000001">
    <property type="protein sequence ID" value="KAJ4396533.1"/>
    <property type="molecule type" value="Genomic_DNA"/>
</dbReference>
<dbReference type="PROSITE" id="PS50865">
    <property type="entry name" value="ZF_MYND_2"/>
    <property type="match status" value="1"/>
</dbReference>
<gene>
    <name evidence="6" type="ORF">N0V93_000753</name>
</gene>
<dbReference type="PROSITE" id="PS01360">
    <property type="entry name" value="ZF_MYND_1"/>
    <property type="match status" value="1"/>
</dbReference>
<dbReference type="AlphaFoldDB" id="A0A9W8Z2K1"/>
<dbReference type="Proteomes" id="UP001140453">
    <property type="component" value="Unassembled WGS sequence"/>
</dbReference>
<organism evidence="6 7">
    <name type="scientific">Gnomoniopsis smithogilvyi</name>
    <dbReference type="NCBI Taxonomy" id="1191159"/>
    <lineage>
        <taxon>Eukaryota</taxon>
        <taxon>Fungi</taxon>
        <taxon>Dikarya</taxon>
        <taxon>Ascomycota</taxon>
        <taxon>Pezizomycotina</taxon>
        <taxon>Sordariomycetes</taxon>
        <taxon>Sordariomycetidae</taxon>
        <taxon>Diaporthales</taxon>
        <taxon>Gnomoniaceae</taxon>
        <taxon>Gnomoniopsis</taxon>
    </lineage>
</organism>
<dbReference type="SUPFAM" id="SSF144232">
    <property type="entry name" value="HIT/MYND zinc finger-like"/>
    <property type="match status" value="1"/>
</dbReference>
<dbReference type="Gene3D" id="6.10.140.2220">
    <property type="match status" value="1"/>
</dbReference>